<evidence type="ECO:0000259" key="1">
    <source>
        <dbReference type="Pfam" id="PF00534"/>
    </source>
</evidence>
<keyword evidence="3" id="KW-1185">Reference proteome</keyword>
<dbReference type="InterPro" id="IPR001296">
    <property type="entry name" value="Glyco_trans_1"/>
</dbReference>
<evidence type="ECO:0000313" key="3">
    <source>
        <dbReference type="Proteomes" id="UP000011623"/>
    </source>
</evidence>
<dbReference type="RefSeq" id="WP_008313003.1">
    <property type="nucleotide sequence ID" value="NZ_AOLW01000050.1"/>
</dbReference>
<dbReference type="Pfam" id="PF00534">
    <property type="entry name" value="Glycos_transf_1"/>
    <property type="match status" value="1"/>
</dbReference>
<dbReference type="InterPro" id="IPR050194">
    <property type="entry name" value="Glycosyltransferase_grp1"/>
</dbReference>
<proteinExistence type="predicted"/>
<reference evidence="2 3" key="1">
    <citation type="journal article" date="2014" name="PLoS Genet.">
        <title>Phylogenetically driven sequencing of extremely halophilic archaea reveals strategies for static and dynamic osmo-response.</title>
        <authorList>
            <person name="Becker E.A."/>
            <person name="Seitzer P.M."/>
            <person name="Tritt A."/>
            <person name="Larsen D."/>
            <person name="Krusor M."/>
            <person name="Yao A.I."/>
            <person name="Wu D."/>
            <person name="Madern D."/>
            <person name="Eisen J.A."/>
            <person name="Darling A.E."/>
            <person name="Facciotti M.T."/>
        </authorList>
    </citation>
    <scope>NUCLEOTIDE SEQUENCE [LARGE SCALE GENOMIC DNA]</scope>
    <source>
        <strain evidence="2 3">JCM 13557</strain>
    </source>
</reference>
<dbReference type="EMBL" id="AOLW01000050">
    <property type="protein sequence ID" value="EMA15953.1"/>
    <property type="molecule type" value="Genomic_DNA"/>
</dbReference>
<dbReference type="GO" id="GO:0016757">
    <property type="term" value="F:glycosyltransferase activity"/>
    <property type="evidence" value="ECO:0007669"/>
    <property type="project" value="InterPro"/>
</dbReference>
<sequence length="397" mass="44313">MIESLHLGIFNANTLYREDSGYTTDGSVVKLYQRWEAYFENVDLCSPVVTGKESGSVDVGSAFHIVSLTQWRNPWTLRTLELPILLRDIWRAFDDRHQEWDFVLIPTTNIFGQAVYAVASVFDVPVVVYLRGNVTNEVLGGHEGVARVVATLWIQYLDYAVNHIVRDSAVLTAGDELKREYEALAGRIESIVPSLVNRDDIVTPDTRIYPDNDDPIRLLYLGRLVEYKRVQDVLAAMAELRSRPRAYELEIVGDGPYREALERTADDLGIAEDVTFTGYVSHENVYDAYDRADIFVLPSSSEGSPKTVPEALARGCPIVASAVGNLPSLLANETGITYNPGDIDALVDALDQLGTDEEYWKTLVRRSVARASQFTAETHVQAIENVLSDTYPELGDF</sequence>
<dbReference type="PATRIC" id="fig|1227452.3.peg.3673"/>
<feature type="domain" description="Glycosyl transferase family 1" evidence="1">
    <location>
        <begin position="210"/>
        <end position="360"/>
    </location>
</feature>
<gene>
    <name evidence="2" type="ORF">C442_18464</name>
</gene>
<organism evidence="2 3">
    <name type="scientific">Haloarcula amylolytica JCM 13557</name>
    <dbReference type="NCBI Taxonomy" id="1227452"/>
    <lineage>
        <taxon>Archaea</taxon>
        <taxon>Methanobacteriati</taxon>
        <taxon>Methanobacteriota</taxon>
        <taxon>Stenosarchaea group</taxon>
        <taxon>Halobacteria</taxon>
        <taxon>Halobacteriales</taxon>
        <taxon>Haloarculaceae</taxon>
        <taxon>Haloarcula</taxon>
    </lineage>
</organism>
<comment type="caution">
    <text evidence="2">The sequence shown here is derived from an EMBL/GenBank/DDBJ whole genome shotgun (WGS) entry which is preliminary data.</text>
</comment>
<keyword evidence="2" id="KW-0808">Transferase</keyword>
<dbReference type="SUPFAM" id="SSF53756">
    <property type="entry name" value="UDP-Glycosyltransferase/glycogen phosphorylase"/>
    <property type="match status" value="1"/>
</dbReference>
<dbReference type="Proteomes" id="UP000011623">
    <property type="component" value="Unassembled WGS sequence"/>
</dbReference>
<dbReference type="PANTHER" id="PTHR45947">
    <property type="entry name" value="SULFOQUINOVOSYL TRANSFERASE SQD2"/>
    <property type="match status" value="1"/>
</dbReference>
<dbReference type="PANTHER" id="PTHR45947:SF3">
    <property type="entry name" value="SULFOQUINOVOSYL TRANSFERASE SQD2"/>
    <property type="match status" value="1"/>
</dbReference>
<protein>
    <submittedName>
        <fullName evidence="2">Group 1 glycosyl transferase</fullName>
    </submittedName>
</protein>
<dbReference type="CDD" id="cd03801">
    <property type="entry name" value="GT4_PimA-like"/>
    <property type="match status" value="1"/>
</dbReference>
<evidence type="ECO:0000313" key="2">
    <source>
        <dbReference type="EMBL" id="EMA15953.1"/>
    </source>
</evidence>
<dbReference type="Gene3D" id="3.40.50.2000">
    <property type="entry name" value="Glycogen Phosphorylase B"/>
    <property type="match status" value="2"/>
</dbReference>
<accession>M0K557</accession>
<name>M0K557_9EURY</name>
<dbReference type="AlphaFoldDB" id="M0K557"/>